<gene>
    <name evidence="1" type="ORF">A2Z42_01250</name>
</gene>
<dbReference type="AlphaFoldDB" id="A0A1G1WL22"/>
<sequence length="118" mass="13583">MYSHTADTHKYRWRKYTAAALYTLFLLAESGEFFVSKADETLHNTQTTQSSQEMVIPDHLPESNAEKELISFKMCFKILNRVNKSGGGINDCFIETALSTEPEFAQFPYEIYHDDFIA</sequence>
<dbReference type="EMBL" id="MHCU01000005">
    <property type="protein sequence ID" value="OGY28291.1"/>
    <property type="molecule type" value="Genomic_DNA"/>
</dbReference>
<reference evidence="1 2" key="1">
    <citation type="journal article" date="2016" name="Nat. Commun.">
        <title>Thousands of microbial genomes shed light on interconnected biogeochemical processes in an aquifer system.</title>
        <authorList>
            <person name="Anantharaman K."/>
            <person name="Brown C.T."/>
            <person name="Hug L.A."/>
            <person name="Sharon I."/>
            <person name="Castelle C.J."/>
            <person name="Probst A.J."/>
            <person name="Thomas B.C."/>
            <person name="Singh A."/>
            <person name="Wilkins M.J."/>
            <person name="Karaoz U."/>
            <person name="Brodie E.L."/>
            <person name="Williams K.H."/>
            <person name="Hubbard S.S."/>
            <person name="Banfield J.F."/>
        </authorList>
    </citation>
    <scope>NUCLEOTIDE SEQUENCE [LARGE SCALE GENOMIC DNA]</scope>
</reference>
<name>A0A1G1WL22_9BACT</name>
<evidence type="ECO:0000313" key="2">
    <source>
        <dbReference type="Proteomes" id="UP000176645"/>
    </source>
</evidence>
<proteinExistence type="predicted"/>
<dbReference type="Proteomes" id="UP000176645">
    <property type="component" value="Unassembled WGS sequence"/>
</dbReference>
<organism evidence="1 2">
    <name type="scientific">Candidatus Woykebacteria bacterium RBG_19FT_COMBO_43_10</name>
    <dbReference type="NCBI Taxonomy" id="1802598"/>
    <lineage>
        <taxon>Bacteria</taxon>
        <taxon>Candidatus Woykeibacteriota</taxon>
    </lineage>
</organism>
<evidence type="ECO:0000313" key="1">
    <source>
        <dbReference type="EMBL" id="OGY28291.1"/>
    </source>
</evidence>
<comment type="caution">
    <text evidence="1">The sequence shown here is derived from an EMBL/GenBank/DDBJ whole genome shotgun (WGS) entry which is preliminary data.</text>
</comment>
<protein>
    <submittedName>
        <fullName evidence="1">Uncharacterized protein</fullName>
    </submittedName>
</protein>
<accession>A0A1G1WL22</accession>